<feature type="compositionally biased region" description="Polar residues" evidence="1">
    <location>
        <begin position="53"/>
        <end position="92"/>
    </location>
</feature>
<proteinExistence type="predicted"/>
<reference evidence="2 3" key="1">
    <citation type="journal article" date="2015" name="Biotechnol. Biofuels">
        <title>Enhanced degradation of softwood versus hardwood by the white-rot fungus Pycnoporus coccineus.</title>
        <authorList>
            <person name="Couturier M."/>
            <person name="Navarro D."/>
            <person name="Chevret D."/>
            <person name="Henrissat B."/>
            <person name="Piumi F."/>
            <person name="Ruiz-Duenas F.J."/>
            <person name="Martinez A.T."/>
            <person name="Grigoriev I.V."/>
            <person name="Riley R."/>
            <person name="Lipzen A."/>
            <person name="Berrin J.G."/>
            <person name="Master E.R."/>
            <person name="Rosso M.N."/>
        </authorList>
    </citation>
    <scope>NUCLEOTIDE SEQUENCE [LARGE SCALE GENOMIC DNA]</scope>
    <source>
        <strain evidence="2 3">BRFM310</strain>
    </source>
</reference>
<gene>
    <name evidence="2" type="ORF">PYCCODRAFT_1423231</name>
</gene>
<organism evidence="2 3">
    <name type="scientific">Trametes coccinea (strain BRFM310)</name>
    <name type="common">Pycnoporus coccineus</name>
    <dbReference type="NCBI Taxonomy" id="1353009"/>
    <lineage>
        <taxon>Eukaryota</taxon>
        <taxon>Fungi</taxon>
        <taxon>Dikarya</taxon>
        <taxon>Basidiomycota</taxon>
        <taxon>Agaricomycotina</taxon>
        <taxon>Agaricomycetes</taxon>
        <taxon>Polyporales</taxon>
        <taxon>Polyporaceae</taxon>
        <taxon>Trametes</taxon>
    </lineage>
</organism>
<evidence type="ECO:0000313" key="3">
    <source>
        <dbReference type="Proteomes" id="UP000193067"/>
    </source>
</evidence>
<sequence length="414" mass="45846">MSTNPPCRHNPSGVRLQKHPKVNEHPQETPTHPLIREDNDHQVAQRKEPQRPATVQTPVLSFNHTQTLPTQFDTGPSLQQSASPPPCTNSTITDMQSSLYTYNPADFTSLLTARTENLHQGVSQRGLPLGTLLESSLVFTPGATPHVHIPVYKFFGNVSVDQEHLIRGNTAMILAAVMHGGGQCFIKHSSEKAAEIKAFIQFLQFRPHLRMHPQCPPALSAMHHQKKAGPSGAEVLSEKQNSKDAVQHLPDIMIYAPEMNHVSNKNCFDQLWSCLIELRPGASQLQEYLLWQVVFTVHPTLSFSVYAILTDVQPWKITTPSGPAGAVKNTVCAKYAVLMAIKEKLWVNRGFLWFVVCQMAANWSISGSLAQLVNVATDTLDADVVMVDDPSTGRSIPAYLIKGKPVTKKRDNYC</sequence>
<dbReference type="Proteomes" id="UP000193067">
    <property type="component" value="Unassembled WGS sequence"/>
</dbReference>
<feature type="compositionally biased region" description="Basic and acidic residues" evidence="1">
    <location>
        <begin position="34"/>
        <end position="50"/>
    </location>
</feature>
<feature type="region of interest" description="Disordered" evidence="1">
    <location>
        <begin position="1"/>
        <end position="92"/>
    </location>
</feature>
<name>A0A1Y2J0K2_TRAC3</name>
<dbReference type="OrthoDB" id="2748896at2759"/>
<keyword evidence="3" id="KW-1185">Reference proteome</keyword>
<accession>A0A1Y2J0K2</accession>
<protein>
    <submittedName>
        <fullName evidence="2">Uncharacterized protein</fullName>
    </submittedName>
</protein>
<dbReference type="AlphaFoldDB" id="A0A1Y2J0K2"/>
<dbReference type="EMBL" id="KZ084092">
    <property type="protein sequence ID" value="OSD05732.1"/>
    <property type="molecule type" value="Genomic_DNA"/>
</dbReference>
<evidence type="ECO:0000313" key="2">
    <source>
        <dbReference type="EMBL" id="OSD05732.1"/>
    </source>
</evidence>
<evidence type="ECO:0000256" key="1">
    <source>
        <dbReference type="SAM" id="MobiDB-lite"/>
    </source>
</evidence>